<dbReference type="InterPro" id="IPR010870">
    <property type="entry name" value="Porin_O/P"/>
</dbReference>
<protein>
    <submittedName>
        <fullName evidence="2">Porin</fullName>
    </submittedName>
</protein>
<dbReference type="Pfam" id="PF07396">
    <property type="entry name" value="Porin_O_P"/>
    <property type="match status" value="1"/>
</dbReference>
<evidence type="ECO:0000256" key="1">
    <source>
        <dbReference type="SAM" id="SignalP"/>
    </source>
</evidence>
<feature type="signal peptide" evidence="1">
    <location>
        <begin position="1"/>
        <end position="23"/>
    </location>
</feature>
<keyword evidence="3" id="KW-1185">Reference proteome</keyword>
<keyword evidence="1" id="KW-0732">Signal</keyword>
<name>A0ABS1GJ89_9AQUI</name>
<sequence length="414" mass="46579">MKKLGLFLSGLGAAALITGTAHAGPKFYFGEGKDLEIFLMGQIWGVYGTNVDIPGTTGLKENKGDLYIRRGRFGFKGHLMKNLSWKIWFAHDNLGRDDLNPVDAARGAVKTSGLTYSKFEVWDAYFTWSADKQFANISFGYFRPQIGKESITSGFAVLSFEKGLPNFYVRRHIIGKPDKGTSEKYGRASGNGRIFLVNWGGLYKSKGWSLNWNLGVGDNQNYTDSQNWSPLWSARVAISIGDPEMKKYKLGYKQTYFGKRNGITIGLNYGHQGEGIDRTKSKKFDKNEMYGIDVLANYGPVDLVGEYDILKRDWSDGTSYSDKVWIIKAGYNFKLANGQFVQPTVSYSVFDPDSNGNSIYKKKKNTWWDVGVNWYISKQRAKLILHYSSGKVENYSGTQDAKSSYVGLGFQFKI</sequence>
<reference evidence="2 3" key="1">
    <citation type="journal article" date="2021" name="Syst. Appl. Microbiol.">
        <title>Persephonella atlantica sp. nov.: How to adapt to physico-chemical gradients in high temperature hydrothermal habitats.</title>
        <authorList>
            <person name="Francois D.X."/>
            <person name="Godfroy A."/>
            <person name="Mathien C."/>
            <person name="Aube J."/>
            <person name="Cathalot C."/>
            <person name="Lesongeur F."/>
            <person name="L'Haridon S."/>
            <person name="Philippon X."/>
            <person name="Roussel E.G."/>
        </authorList>
    </citation>
    <scope>NUCLEOTIDE SEQUENCE [LARGE SCALE GENOMIC DNA]</scope>
    <source>
        <strain evidence="2 3">MO1340</strain>
    </source>
</reference>
<gene>
    <name evidence="2" type="ORF">GWK41_07450</name>
</gene>
<accession>A0ABS1GJ89</accession>
<dbReference type="SUPFAM" id="SSF56935">
    <property type="entry name" value="Porins"/>
    <property type="match status" value="1"/>
</dbReference>
<dbReference type="RefSeq" id="WP_200674304.1">
    <property type="nucleotide sequence ID" value="NZ_JAACYA010000002.1"/>
</dbReference>
<dbReference type="Gene3D" id="2.40.160.10">
    <property type="entry name" value="Porin"/>
    <property type="match status" value="1"/>
</dbReference>
<proteinExistence type="predicted"/>
<evidence type="ECO:0000313" key="2">
    <source>
        <dbReference type="EMBL" id="MBK3332901.1"/>
    </source>
</evidence>
<dbReference type="InterPro" id="IPR023614">
    <property type="entry name" value="Porin_dom_sf"/>
</dbReference>
<evidence type="ECO:0000313" key="3">
    <source>
        <dbReference type="Proteomes" id="UP000772812"/>
    </source>
</evidence>
<dbReference type="EMBL" id="JAACYA010000002">
    <property type="protein sequence ID" value="MBK3332901.1"/>
    <property type="molecule type" value="Genomic_DNA"/>
</dbReference>
<comment type="caution">
    <text evidence="2">The sequence shown here is derived from an EMBL/GenBank/DDBJ whole genome shotgun (WGS) entry which is preliminary data.</text>
</comment>
<organism evidence="2 3">
    <name type="scientific">Persephonella atlantica</name>
    <dbReference type="NCBI Taxonomy" id="2699429"/>
    <lineage>
        <taxon>Bacteria</taxon>
        <taxon>Pseudomonadati</taxon>
        <taxon>Aquificota</taxon>
        <taxon>Aquificia</taxon>
        <taxon>Aquificales</taxon>
        <taxon>Hydrogenothermaceae</taxon>
        <taxon>Persephonella</taxon>
    </lineage>
</organism>
<feature type="chain" id="PRO_5047289436" evidence="1">
    <location>
        <begin position="24"/>
        <end position="414"/>
    </location>
</feature>
<dbReference type="Proteomes" id="UP000772812">
    <property type="component" value="Unassembled WGS sequence"/>
</dbReference>